<dbReference type="SUPFAM" id="SSF110997">
    <property type="entry name" value="Sporulation related repeat"/>
    <property type="match status" value="1"/>
</dbReference>
<dbReference type="PROSITE" id="PS51724">
    <property type="entry name" value="SPOR"/>
    <property type="match status" value="1"/>
</dbReference>
<reference evidence="4 5" key="1">
    <citation type="journal article" date="2012" name="Int. J. Syst. Evol. Microbiol.">
        <title>Flammeovirga pacifica sp. nov., isolated from deep-sea sediment.</title>
        <authorList>
            <person name="Xu H."/>
            <person name="Fu Y."/>
            <person name="Yang N."/>
            <person name="Ding Z."/>
            <person name="Lai Q."/>
            <person name="Zeng R."/>
        </authorList>
    </citation>
    <scope>NUCLEOTIDE SEQUENCE [LARGE SCALE GENOMIC DNA]</scope>
    <source>
        <strain evidence="5">DSM 24597 / LMG 26175 / WPAGA1</strain>
    </source>
</reference>
<dbReference type="RefSeq" id="WP_044222406.1">
    <property type="nucleotide sequence ID" value="NZ_JRYR02000001.1"/>
</dbReference>
<dbReference type="InterPro" id="IPR007730">
    <property type="entry name" value="SPOR-like_dom"/>
</dbReference>
<feature type="region of interest" description="Disordered" evidence="1">
    <location>
        <begin position="202"/>
        <end position="237"/>
    </location>
</feature>
<accession>A0A1S1YY00</accession>
<sequence>MIADAIKEALLDWCVVVIPDLGTFWSEESGAELSPSGNLIKPPHVNISYKTEIEEKDKEVYSLVEFISKNEEYDAEEIAIQISMFVMNIKQRLEDGETAPIGDLGYFVMSDDEEIEFRQRSESNIIPDSFGLPKITATPLVQEEILEDEPIYADDDIYEEESKSKRPIWLFIAIPVIILFTAGAYFFLKPSVIDTEDVAVENTTEENDVTNENSSTEEGTSDEVSTEEAVPEKEEPQVVEADPVVEVNSSSERNGEYHIVIASFGAKVNAEKAVKEAENKGFDHVGVIASGKKFRVAVKGFNSHQEAKADLSKVQKSYKGAWIIRK</sequence>
<evidence type="ECO:0000313" key="4">
    <source>
        <dbReference type="EMBL" id="OHX65755.1"/>
    </source>
</evidence>
<organism evidence="4 5">
    <name type="scientific">Flammeovirga pacifica</name>
    <dbReference type="NCBI Taxonomy" id="915059"/>
    <lineage>
        <taxon>Bacteria</taxon>
        <taxon>Pseudomonadati</taxon>
        <taxon>Bacteroidota</taxon>
        <taxon>Cytophagia</taxon>
        <taxon>Cytophagales</taxon>
        <taxon>Flammeovirgaceae</taxon>
        <taxon>Flammeovirga</taxon>
    </lineage>
</organism>
<proteinExistence type="predicted"/>
<keyword evidence="5" id="KW-1185">Reference proteome</keyword>
<keyword evidence="2" id="KW-1133">Transmembrane helix</keyword>
<dbReference type="InterPro" id="IPR040495">
    <property type="entry name" value="HU-CCDC81_bac_1"/>
</dbReference>
<evidence type="ECO:0000259" key="3">
    <source>
        <dbReference type="PROSITE" id="PS51724"/>
    </source>
</evidence>
<dbReference type="EMBL" id="JRYR02000001">
    <property type="protein sequence ID" value="OHX65755.1"/>
    <property type="molecule type" value="Genomic_DNA"/>
</dbReference>
<feature type="transmembrane region" description="Helical" evidence="2">
    <location>
        <begin position="168"/>
        <end position="188"/>
    </location>
</feature>
<dbReference type="Proteomes" id="UP000179797">
    <property type="component" value="Unassembled WGS sequence"/>
</dbReference>
<comment type="caution">
    <text evidence="4">The sequence shown here is derived from an EMBL/GenBank/DDBJ whole genome shotgun (WGS) entry which is preliminary data.</text>
</comment>
<dbReference type="GO" id="GO:0042834">
    <property type="term" value="F:peptidoglycan binding"/>
    <property type="evidence" value="ECO:0007669"/>
    <property type="project" value="InterPro"/>
</dbReference>
<dbReference type="Pfam" id="PF18175">
    <property type="entry name" value="HU-CCDC81_bac_2"/>
    <property type="match status" value="1"/>
</dbReference>
<dbReference type="InterPro" id="IPR036680">
    <property type="entry name" value="SPOR-like_sf"/>
</dbReference>
<dbReference type="InterPro" id="IPR041268">
    <property type="entry name" value="HU-CCDC81_bac_2"/>
</dbReference>
<gene>
    <name evidence="4" type="ORF">NH26_05015</name>
</gene>
<dbReference type="Pfam" id="PF18174">
    <property type="entry name" value="HU-CCDC81_bac_1"/>
    <property type="match status" value="1"/>
</dbReference>
<dbReference type="OrthoDB" id="653949at2"/>
<dbReference type="STRING" id="915059.NH26_05015"/>
<protein>
    <recommendedName>
        <fullName evidence="3">SPOR domain-containing protein</fullName>
    </recommendedName>
</protein>
<name>A0A1S1YY00_FLAPC</name>
<evidence type="ECO:0000256" key="2">
    <source>
        <dbReference type="SAM" id="Phobius"/>
    </source>
</evidence>
<keyword evidence="2" id="KW-0472">Membrane</keyword>
<keyword evidence="2" id="KW-0812">Transmembrane</keyword>
<evidence type="ECO:0000313" key="5">
    <source>
        <dbReference type="Proteomes" id="UP000179797"/>
    </source>
</evidence>
<dbReference type="AlphaFoldDB" id="A0A1S1YY00"/>
<dbReference type="Pfam" id="PF05036">
    <property type="entry name" value="SPOR"/>
    <property type="match status" value="1"/>
</dbReference>
<feature type="domain" description="SPOR" evidence="3">
    <location>
        <begin position="251"/>
        <end position="326"/>
    </location>
</feature>
<dbReference type="Gene3D" id="3.30.70.1070">
    <property type="entry name" value="Sporulation related repeat"/>
    <property type="match status" value="1"/>
</dbReference>
<evidence type="ECO:0000256" key="1">
    <source>
        <dbReference type="SAM" id="MobiDB-lite"/>
    </source>
</evidence>